<comment type="caution">
    <text evidence="1">The sequence shown here is derived from an EMBL/GenBank/DDBJ whole genome shotgun (WGS) entry which is preliminary data.</text>
</comment>
<organism evidence="1 2">
    <name type="scientific">Chitinophaga nivalis</name>
    <dbReference type="NCBI Taxonomy" id="2991709"/>
    <lineage>
        <taxon>Bacteria</taxon>
        <taxon>Pseudomonadati</taxon>
        <taxon>Bacteroidota</taxon>
        <taxon>Chitinophagia</taxon>
        <taxon>Chitinophagales</taxon>
        <taxon>Chitinophagaceae</taxon>
        <taxon>Chitinophaga</taxon>
    </lineage>
</organism>
<dbReference type="NCBIfam" id="NF038153">
    <property type="entry name" value="lant_leader_L1a"/>
    <property type="match status" value="1"/>
</dbReference>
<keyword evidence="2" id="KW-1185">Reference proteome</keyword>
<dbReference type="RefSeq" id="WP_264732056.1">
    <property type="nucleotide sequence ID" value="NZ_JAPDNR010000001.1"/>
</dbReference>
<name>A0ABT3INI3_9BACT</name>
<gene>
    <name evidence="1" type="ORF">OL497_16620</name>
</gene>
<dbReference type="Proteomes" id="UP001207742">
    <property type="component" value="Unassembled WGS sequence"/>
</dbReference>
<accession>A0ABT3INI3</accession>
<protein>
    <submittedName>
        <fullName evidence="1">Class I lanthipeptide</fullName>
    </submittedName>
</protein>
<evidence type="ECO:0000313" key="1">
    <source>
        <dbReference type="EMBL" id="MCW3485536.1"/>
    </source>
</evidence>
<dbReference type="InterPro" id="IPR058238">
    <property type="entry name" value="Lant_leader_dom"/>
</dbReference>
<evidence type="ECO:0000313" key="2">
    <source>
        <dbReference type="Proteomes" id="UP001207742"/>
    </source>
</evidence>
<sequence>MKKQNVKKISLKKINIATLNPESQQQVNGGGNTWNSGAIKSCFEICVPVVSRLIYCPTLKGISCFATNC</sequence>
<proteinExistence type="predicted"/>
<dbReference type="EMBL" id="JAPDNS010000002">
    <property type="protein sequence ID" value="MCW3485536.1"/>
    <property type="molecule type" value="Genomic_DNA"/>
</dbReference>
<reference evidence="1 2" key="1">
    <citation type="submission" date="2022-10" db="EMBL/GenBank/DDBJ databases">
        <title>Chitinophaga nivalis PC15 sp. nov., isolated from Pyeongchang county, South Korea.</title>
        <authorList>
            <person name="Trinh H.N."/>
        </authorList>
    </citation>
    <scope>NUCLEOTIDE SEQUENCE [LARGE SCALE GENOMIC DNA]</scope>
    <source>
        <strain evidence="1 2">PC14</strain>
    </source>
</reference>